<feature type="compositionally biased region" description="Basic and acidic residues" evidence="1">
    <location>
        <begin position="1"/>
        <end position="24"/>
    </location>
</feature>
<evidence type="ECO:0000313" key="2">
    <source>
        <dbReference type="EMBL" id="KAJ7387522.1"/>
    </source>
</evidence>
<name>A0A9X0D4Y7_9CNID</name>
<feature type="compositionally biased region" description="Polar residues" evidence="1">
    <location>
        <begin position="30"/>
        <end position="43"/>
    </location>
</feature>
<accession>A0A9X0D4Y7</accession>
<evidence type="ECO:0000256" key="1">
    <source>
        <dbReference type="SAM" id="MobiDB-lite"/>
    </source>
</evidence>
<dbReference type="Proteomes" id="UP001163046">
    <property type="component" value="Unassembled WGS sequence"/>
</dbReference>
<sequence length="211" mass="23824">MSDQELNAKVRAMEEQRQASDNKQFRPRTWQGQSQDTAITPSTPCLKLDPNDNAAANDFVKEGRRVQEESSVYTSCYSGIIAQELNDFKDSTLLGENTVTIQAACGDDERALGGYFTPCFVYLNDPKNVNQLNQLETDWQKMTEGMRIEYRSIDLPSPMVVTTRSQSQGATMELAVQNFKLTLFQDPGFFKFCFYQGLPTPGYMYEGSGRI</sequence>
<dbReference type="AlphaFoldDB" id="A0A9X0D4Y7"/>
<protein>
    <submittedName>
        <fullName evidence="2">Uncharacterized protein</fullName>
    </submittedName>
</protein>
<organism evidence="2 3">
    <name type="scientific">Desmophyllum pertusum</name>
    <dbReference type="NCBI Taxonomy" id="174260"/>
    <lineage>
        <taxon>Eukaryota</taxon>
        <taxon>Metazoa</taxon>
        <taxon>Cnidaria</taxon>
        <taxon>Anthozoa</taxon>
        <taxon>Hexacorallia</taxon>
        <taxon>Scleractinia</taxon>
        <taxon>Caryophylliina</taxon>
        <taxon>Caryophylliidae</taxon>
        <taxon>Desmophyllum</taxon>
    </lineage>
</organism>
<reference evidence="2" key="1">
    <citation type="submission" date="2023-01" db="EMBL/GenBank/DDBJ databases">
        <title>Genome assembly of the deep-sea coral Lophelia pertusa.</title>
        <authorList>
            <person name="Herrera S."/>
            <person name="Cordes E."/>
        </authorList>
    </citation>
    <scope>NUCLEOTIDE SEQUENCE</scope>
    <source>
        <strain evidence="2">USNM1676648</strain>
        <tissue evidence="2">Polyp</tissue>
    </source>
</reference>
<dbReference type="OrthoDB" id="5951759at2759"/>
<keyword evidence="3" id="KW-1185">Reference proteome</keyword>
<dbReference type="EMBL" id="MU825873">
    <property type="protein sequence ID" value="KAJ7387522.1"/>
    <property type="molecule type" value="Genomic_DNA"/>
</dbReference>
<feature type="region of interest" description="Disordered" evidence="1">
    <location>
        <begin position="1"/>
        <end position="43"/>
    </location>
</feature>
<proteinExistence type="predicted"/>
<evidence type="ECO:0000313" key="3">
    <source>
        <dbReference type="Proteomes" id="UP001163046"/>
    </source>
</evidence>
<comment type="caution">
    <text evidence="2">The sequence shown here is derived from an EMBL/GenBank/DDBJ whole genome shotgun (WGS) entry which is preliminary data.</text>
</comment>
<gene>
    <name evidence="2" type="ORF">OS493_000853</name>
</gene>